<evidence type="ECO:0000259" key="1">
    <source>
        <dbReference type="SMART" id="SM00860"/>
    </source>
</evidence>
<proteinExistence type="predicted"/>
<dbReference type="AlphaFoldDB" id="A0A5M8RJD5"/>
<accession>A0A5M8RJD5</accession>
<dbReference type="Gene3D" id="3.40.1580.10">
    <property type="entry name" value="SMI1/KNR4-like"/>
    <property type="match status" value="1"/>
</dbReference>
<comment type="caution">
    <text evidence="2">The sequence shown here is derived from an EMBL/GenBank/DDBJ whole genome shotgun (WGS) entry which is preliminary data.</text>
</comment>
<dbReference type="InterPro" id="IPR018958">
    <property type="entry name" value="Knr4/Smi1-like_dom"/>
</dbReference>
<protein>
    <submittedName>
        <fullName evidence="2">SMI1/KNR4 family protein</fullName>
    </submittedName>
</protein>
<evidence type="ECO:0000313" key="3">
    <source>
        <dbReference type="Proteomes" id="UP000324326"/>
    </source>
</evidence>
<gene>
    <name evidence="2" type="ORF">DX927_23170</name>
</gene>
<dbReference type="Proteomes" id="UP000324326">
    <property type="component" value="Unassembled WGS sequence"/>
</dbReference>
<dbReference type="Pfam" id="PF09346">
    <property type="entry name" value="SMI1_KNR4"/>
    <property type="match status" value="1"/>
</dbReference>
<organism evidence="2 3">
    <name type="scientific">Bacillus swezeyi</name>
    <dbReference type="NCBI Taxonomy" id="1925020"/>
    <lineage>
        <taxon>Bacteria</taxon>
        <taxon>Bacillati</taxon>
        <taxon>Bacillota</taxon>
        <taxon>Bacilli</taxon>
        <taxon>Bacillales</taxon>
        <taxon>Bacillaceae</taxon>
        <taxon>Bacillus</taxon>
    </lineage>
</organism>
<feature type="domain" description="Knr4/Smi1-like" evidence="1">
    <location>
        <begin position="41"/>
        <end position="158"/>
    </location>
</feature>
<dbReference type="SUPFAM" id="SSF160631">
    <property type="entry name" value="SMI1/KNR4-like"/>
    <property type="match status" value="1"/>
</dbReference>
<name>A0A5M8RJD5_9BACI</name>
<dbReference type="InterPro" id="IPR037883">
    <property type="entry name" value="Knr4/Smi1-like_sf"/>
</dbReference>
<dbReference type="EMBL" id="QSND01000007">
    <property type="protein sequence ID" value="KAA6446954.1"/>
    <property type="molecule type" value="Genomic_DNA"/>
</dbReference>
<dbReference type="SMART" id="SM00860">
    <property type="entry name" value="SMI1_KNR4"/>
    <property type="match status" value="1"/>
</dbReference>
<evidence type="ECO:0000313" key="2">
    <source>
        <dbReference type="EMBL" id="KAA6446954.1"/>
    </source>
</evidence>
<reference evidence="2 3" key="1">
    <citation type="submission" date="2018-08" db="EMBL/GenBank/DDBJ databases">
        <title>Bacillus phenotypic plasticity.</title>
        <authorList>
            <person name="Hurtado E."/>
        </authorList>
    </citation>
    <scope>NUCLEOTIDE SEQUENCE [LARGE SCALE GENOMIC DNA]</scope>
    <source>
        <strain evidence="2 3">427</strain>
    </source>
</reference>
<sequence>MKHFIAATLNGLKKLLNEKNEITLLSREGDVREAVCNFNNPASEEEIGEFEERTAIELPSDYKEFIKIHNGADIFDLLYAGCNIGGGLHLFSLNEVEESLKKLTYLKKEHVPIAHLLEGSLLLVDQKILKANNRNYLVLFSGLEYKPLNSNFELFIDRFVLSQGENFWEWPIYTAENYYRLFQAND</sequence>
<dbReference type="RefSeq" id="WP_150150004.1">
    <property type="nucleotide sequence ID" value="NZ_QSND01000007.1"/>
</dbReference>